<sequence length="270" mass="30191">MSSPTVRRQNHGITSATAFGIIATAAVLILLGVYFMVFPTGWTLQCLGRMKSKSSSDSSLEEQKIPDLEHGNLTPLPKPIHLEKHSGIISSYSPPSPTQSGPMIKGQKIEISKPKRLMPANKAYVLVESPFESVITQNNFTHLQTKPSLKRRSRSLNFVNSQTRSLDVYSSRDQEIINGSNDFLHETHNRSSPQAQTSLHGTKQYRRVFLLNESRAKPENTYDLRNTSDPVASESLLNNSSSDEVNRRSSSSAYQLWLGFQRRLSSEGEK</sequence>
<keyword evidence="2" id="KW-0812">Transmembrane</keyword>
<proteinExistence type="predicted"/>
<feature type="region of interest" description="Disordered" evidence="1">
    <location>
        <begin position="219"/>
        <end position="248"/>
    </location>
</feature>
<name>A0AAV0AUU3_PHAPC</name>
<gene>
    <name evidence="3" type="ORF">PPACK8108_LOCUS7070</name>
</gene>
<evidence type="ECO:0000256" key="2">
    <source>
        <dbReference type="SAM" id="Phobius"/>
    </source>
</evidence>
<reference evidence="3" key="1">
    <citation type="submission" date="2022-06" db="EMBL/GenBank/DDBJ databases">
        <authorList>
            <consortium name="SYNGENTA / RWTH Aachen University"/>
        </authorList>
    </citation>
    <scope>NUCLEOTIDE SEQUENCE</scope>
</reference>
<dbReference type="AlphaFoldDB" id="A0AAV0AUU3"/>
<accession>A0AAV0AUU3</accession>
<evidence type="ECO:0000313" key="3">
    <source>
        <dbReference type="EMBL" id="CAH7672263.1"/>
    </source>
</evidence>
<keyword evidence="2" id="KW-0472">Membrane</keyword>
<protein>
    <submittedName>
        <fullName evidence="3">Expressed protein</fullName>
    </submittedName>
</protein>
<feature type="compositionally biased region" description="Polar residues" evidence="1">
    <location>
        <begin position="190"/>
        <end position="201"/>
    </location>
</feature>
<feature type="transmembrane region" description="Helical" evidence="2">
    <location>
        <begin position="12"/>
        <end position="37"/>
    </location>
</feature>
<evidence type="ECO:0000313" key="4">
    <source>
        <dbReference type="Proteomes" id="UP001153365"/>
    </source>
</evidence>
<keyword evidence="4" id="KW-1185">Reference proteome</keyword>
<dbReference type="Proteomes" id="UP001153365">
    <property type="component" value="Unassembled WGS sequence"/>
</dbReference>
<comment type="caution">
    <text evidence="3">The sequence shown here is derived from an EMBL/GenBank/DDBJ whole genome shotgun (WGS) entry which is preliminary data.</text>
</comment>
<evidence type="ECO:0000256" key="1">
    <source>
        <dbReference type="SAM" id="MobiDB-lite"/>
    </source>
</evidence>
<keyword evidence="2" id="KW-1133">Transmembrane helix</keyword>
<dbReference type="EMBL" id="CALTRL010001378">
    <property type="protein sequence ID" value="CAH7672263.1"/>
    <property type="molecule type" value="Genomic_DNA"/>
</dbReference>
<organism evidence="3 4">
    <name type="scientific">Phakopsora pachyrhizi</name>
    <name type="common">Asian soybean rust disease fungus</name>
    <dbReference type="NCBI Taxonomy" id="170000"/>
    <lineage>
        <taxon>Eukaryota</taxon>
        <taxon>Fungi</taxon>
        <taxon>Dikarya</taxon>
        <taxon>Basidiomycota</taxon>
        <taxon>Pucciniomycotina</taxon>
        <taxon>Pucciniomycetes</taxon>
        <taxon>Pucciniales</taxon>
        <taxon>Phakopsoraceae</taxon>
        <taxon>Phakopsora</taxon>
    </lineage>
</organism>
<feature type="compositionally biased region" description="Low complexity" evidence="1">
    <location>
        <begin position="233"/>
        <end position="248"/>
    </location>
</feature>
<feature type="region of interest" description="Disordered" evidence="1">
    <location>
        <begin position="183"/>
        <end position="203"/>
    </location>
</feature>